<evidence type="ECO:0000313" key="1">
    <source>
        <dbReference type="EMBL" id="VEJ36091.1"/>
    </source>
</evidence>
<keyword evidence="2" id="KW-1185">Reference proteome</keyword>
<dbReference type="KEGG" id="piv:NCTC13079_01286"/>
<dbReference type="EMBL" id="LR134523">
    <property type="protein sequence ID" value="VEJ36091.1"/>
    <property type="molecule type" value="Genomic_DNA"/>
</dbReference>
<reference evidence="1 2" key="1">
    <citation type="submission" date="2018-12" db="EMBL/GenBank/DDBJ databases">
        <authorList>
            <consortium name="Pathogen Informatics"/>
        </authorList>
    </citation>
    <scope>NUCLEOTIDE SEQUENCE [LARGE SCALE GENOMIC DNA]</scope>
    <source>
        <strain evidence="1 2">NCTC13079</strain>
    </source>
</reference>
<gene>
    <name evidence="1" type="ORF">NCTC13079_01286</name>
</gene>
<accession>A0A448V2S3</accession>
<dbReference type="AlphaFoldDB" id="A0A448V2S3"/>
<name>A0A448V2S3_9FIRM</name>
<protein>
    <submittedName>
        <fullName evidence="1">Uncharacterized protein</fullName>
    </submittedName>
</protein>
<dbReference type="Proteomes" id="UP000269544">
    <property type="component" value="Chromosome"/>
</dbReference>
<sequence>MHYVNQIRVTGKGWLQSHFFIEFISIFEEVPYGRSRNFGMHRVQTKKLRNV</sequence>
<proteinExistence type="predicted"/>
<evidence type="ECO:0000313" key="2">
    <source>
        <dbReference type="Proteomes" id="UP000269544"/>
    </source>
</evidence>
<organism evidence="1 2">
    <name type="scientific">Aedoeadaptatus ivorii</name>
    <dbReference type="NCBI Taxonomy" id="54006"/>
    <lineage>
        <taxon>Bacteria</taxon>
        <taxon>Bacillati</taxon>
        <taxon>Bacillota</taxon>
        <taxon>Tissierellia</taxon>
        <taxon>Tissierellales</taxon>
        <taxon>Peptoniphilaceae</taxon>
        <taxon>Aedoeadaptatus</taxon>
    </lineage>
</organism>